<proteinExistence type="predicted"/>
<name>W2SWL8_NECAM</name>
<dbReference type="KEGG" id="nai:NECAME_13351"/>
<evidence type="ECO:0000256" key="1">
    <source>
        <dbReference type="SAM" id="Phobius"/>
    </source>
</evidence>
<dbReference type="PANTHER" id="PTHR31154">
    <property type="entry name" value="MEMBRANE TRANSPORTER PROTEIN"/>
    <property type="match status" value="1"/>
</dbReference>
<dbReference type="OrthoDB" id="5846871at2759"/>
<reference evidence="3" key="1">
    <citation type="journal article" date="2014" name="Nat. Genet.">
        <title>Genome of the human hookworm Necator americanus.</title>
        <authorList>
            <person name="Tang Y.T."/>
            <person name="Gao X."/>
            <person name="Rosa B.A."/>
            <person name="Abubucker S."/>
            <person name="Hallsworth-Pepin K."/>
            <person name="Martin J."/>
            <person name="Tyagi R."/>
            <person name="Heizer E."/>
            <person name="Zhang X."/>
            <person name="Bhonagiri-Palsikar V."/>
            <person name="Minx P."/>
            <person name="Warren W.C."/>
            <person name="Wang Q."/>
            <person name="Zhan B."/>
            <person name="Hotez P.J."/>
            <person name="Sternberg P.W."/>
            <person name="Dougall A."/>
            <person name="Gaze S.T."/>
            <person name="Mulvenna J."/>
            <person name="Sotillo J."/>
            <person name="Ranganathan S."/>
            <person name="Rabelo E.M."/>
            <person name="Wilson R.K."/>
            <person name="Felgner P.L."/>
            <person name="Bethony J."/>
            <person name="Hawdon J.M."/>
            <person name="Gasser R.B."/>
            <person name="Loukas A."/>
            <person name="Mitreva M."/>
        </authorList>
    </citation>
    <scope>NUCLEOTIDE SEQUENCE [LARGE SCALE GENOMIC DNA]</scope>
</reference>
<keyword evidence="1" id="KW-1133">Transmembrane helix</keyword>
<dbReference type="Proteomes" id="UP000053676">
    <property type="component" value="Unassembled WGS sequence"/>
</dbReference>
<feature type="non-terminal residue" evidence="2">
    <location>
        <position position="1"/>
    </location>
</feature>
<protein>
    <submittedName>
        <fullName evidence="2">Uncharacterized protein</fullName>
    </submittedName>
</protein>
<dbReference type="EMBL" id="KI660405">
    <property type="protein sequence ID" value="ETN73898.1"/>
    <property type="molecule type" value="Genomic_DNA"/>
</dbReference>
<sequence length="119" mass="13599">LQFFHLGIFTSFAGSGVDICIFSINTLLFRVSEKTATPTTVVIMGNVILYYVTKFYGWILLPSDLVRRRLRPDNRISQSVNSSSCYYGTNWKLYWVSLSQTGLLSVHPSHYFMKSANMI</sequence>
<feature type="transmembrane region" description="Helical" evidence="1">
    <location>
        <begin position="41"/>
        <end position="61"/>
    </location>
</feature>
<dbReference type="AlphaFoldDB" id="W2SWL8"/>
<organism evidence="2 3">
    <name type="scientific">Necator americanus</name>
    <name type="common">Human hookworm</name>
    <dbReference type="NCBI Taxonomy" id="51031"/>
    <lineage>
        <taxon>Eukaryota</taxon>
        <taxon>Metazoa</taxon>
        <taxon>Ecdysozoa</taxon>
        <taxon>Nematoda</taxon>
        <taxon>Chromadorea</taxon>
        <taxon>Rhabditida</taxon>
        <taxon>Rhabditina</taxon>
        <taxon>Rhabditomorpha</taxon>
        <taxon>Strongyloidea</taxon>
        <taxon>Ancylostomatidae</taxon>
        <taxon>Bunostominae</taxon>
        <taxon>Necator</taxon>
    </lineage>
</organism>
<keyword evidence="1" id="KW-0472">Membrane</keyword>
<accession>W2SWL8</accession>
<gene>
    <name evidence="2" type="ORF">NECAME_13351</name>
</gene>
<dbReference type="PANTHER" id="PTHR31154:SF6">
    <property type="entry name" value="MEMBRANE TRANSPORTER PROTEIN"/>
    <property type="match status" value="1"/>
</dbReference>
<evidence type="ECO:0000313" key="3">
    <source>
        <dbReference type="Proteomes" id="UP000053676"/>
    </source>
</evidence>
<evidence type="ECO:0000313" key="2">
    <source>
        <dbReference type="EMBL" id="ETN73898.1"/>
    </source>
</evidence>
<keyword evidence="1" id="KW-0812">Transmembrane</keyword>
<keyword evidence="3" id="KW-1185">Reference proteome</keyword>
<feature type="transmembrane region" description="Helical" evidence="1">
    <location>
        <begin position="7"/>
        <end position="29"/>
    </location>
</feature>